<sequence length="163" mass="18281">ATGSLSRFLRPRDPRSPRHRRTGLGHLRRGHRRRPRQQEEVLAVHGRGAHGPARPGHRGLRQRQGRQLPRTARRLLPHPADPRHRQGPARDQRLRLRAADGPDEPRPGRRRDDVHDDQPAVLLPVLQPGQGGRDLRRGRLRARAAAGARAPRRAPALLPGGVV</sequence>
<dbReference type="GO" id="GO:0004595">
    <property type="term" value="F:pantetheine-phosphate adenylyltransferase activity"/>
    <property type="evidence" value="ECO:0007669"/>
    <property type="project" value="UniProtKB-EC"/>
</dbReference>
<feature type="non-terminal residue" evidence="2">
    <location>
        <position position="163"/>
    </location>
</feature>
<dbReference type="EC" id="2.7.7.3" evidence="2"/>
<keyword evidence="2" id="KW-0548">Nucleotidyltransferase</keyword>
<accession>A0A6J4KQ69</accession>
<feature type="compositionally biased region" description="Basic and acidic residues" evidence="1">
    <location>
        <begin position="80"/>
        <end position="118"/>
    </location>
</feature>
<gene>
    <name evidence="2" type="ORF">AVDCRST_MAG07-512</name>
</gene>
<reference evidence="2" key="1">
    <citation type="submission" date="2020-02" db="EMBL/GenBank/DDBJ databases">
        <authorList>
            <person name="Meier V. D."/>
        </authorList>
    </citation>
    <scope>NUCLEOTIDE SEQUENCE</scope>
    <source>
        <strain evidence="2">AVDCRST_MAG07</strain>
    </source>
</reference>
<name>A0A6J4KQ69_9ACTN</name>
<keyword evidence="2" id="KW-0808">Transferase</keyword>
<dbReference type="EMBL" id="CADCUB010000026">
    <property type="protein sequence ID" value="CAA9310525.1"/>
    <property type="molecule type" value="Genomic_DNA"/>
</dbReference>
<feature type="non-terminal residue" evidence="2">
    <location>
        <position position="1"/>
    </location>
</feature>
<feature type="compositionally biased region" description="Basic residues" evidence="1">
    <location>
        <begin position="17"/>
        <end position="35"/>
    </location>
</feature>
<feature type="compositionally biased region" description="Low complexity" evidence="1">
    <location>
        <begin position="143"/>
        <end position="163"/>
    </location>
</feature>
<protein>
    <submittedName>
        <fullName evidence="2">Phosphopantetheine adenylyltransferase</fullName>
        <ecNumber evidence="2">2.7.7.3</ecNumber>
    </submittedName>
</protein>
<feature type="region of interest" description="Disordered" evidence="1">
    <location>
        <begin position="1"/>
        <end position="163"/>
    </location>
</feature>
<evidence type="ECO:0000313" key="2">
    <source>
        <dbReference type="EMBL" id="CAA9310525.1"/>
    </source>
</evidence>
<evidence type="ECO:0000256" key="1">
    <source>
        <dbReference type="SAM" id="MobiDB-lite"/>
    </source>
</evidence>
<feature type="compositionally biased region" description="Basic residues" evidence="1">
    <location>
        <begin position="55"/>
        <end position="64"/>
    </location>
</feature>
<dbReference type="AlphaFoldDB" id="A0A6J4KQ69"/>
<organism evidence="2">
    <name type="scientific">uncultured Frankineae bacterium</name>
    <dbReference type="NCBI Taxonomy" id="437475"/>
    <lineage>
        <taxon>Bacteria</taxon>
        <taxon>Bacillati</taxon>
        <taxon>Actinomycetota</taxon>
        <taxon>Actinomycetes</taxon>
        <taxon>Frankiales</taxon>
        <taxon>environmental samples</taxon>
    </lineage>
</organism>
<proteinExistence type="predicted"/>